<gene>
    <name evidence="2" type="ORF">HannXRQ_Chr05g0145271</name>
</gene>
<dbReference type="InParanoid" id="A0A251UPF5"/>
<name>A0A251UPF5_HELAN</name>
<protein>
    <submittedName>
        <fullName evidence="2">Uncharacterized protein</fullName>
    </submittedName>
</protein>
<evidence type="ECO:0000313" key="2">
    <source>
        <dbReference type="EMBL" id="OTG25218.1"/>
    </source>
</evidence>
<feature type="region of interest" description="Disordered" evidence="1">
    <location>
        <begin position="1"/>
        <end position="21"/>
    </location>
</feature>
<evidence type="ECO:0000256" key="1">
    <source>
        <dbReference type="SAM" id="MobiDB-lite"/>
    </source>
</evidence>
<reference evidence="3" key="1">
    <citation type="journal article" date="2017" name="Nature">
        <title>The sunflower genome provides insights into oil metabolism, flowering and Asterid evolution.</title>
        <authorList>
            <person name="Badouin H."/>
            <person name="Gouzy J."/>
            <person name="Grassa C.J."/>
            <person name="Murat F."/>
            <person name="Staton S.E."/>
            <person name="Cottret L."/>
            <person name="Lelandais-Briere C."/>
            <person name="Owens G.L."/>
            <person name="Carrere S."/>
            <person name="Mayjonade B."/>
            <person name="Legrand L."/>
            <person name="Gill N."/>
            <person name="Kane N.C."/>
            <person name="Bowers J.E."/>
            <person name="Hubner S."/>
            <person name="Bellec A."/>
            <person name="Berard A."/>
            <person name="Berges H."/>
            <person name="Blanchet N."/>
            <person name="Boniface M.C."/>
            <person name="Brunel D."/>
            <person name="Catrice O."/>
            <person name="Chaidir N."/>
            <person name="Claudel C."/>
            <person name="Donnadieu C."/>
            <person name="Faraut T."/>
            <person name="Fievet G."/>
            <person name="Helmstetter N."/>
            <person name="King M."/>
            <person name="Knapp S.J."/>
            <person name="Lai Z."/>
            <person name="Le Paslier M.C."/>
            <person name="Lippi Y."/>
            <person name="Lorenzon L."/>
            <person name="Mandel J.R."/>
            <person name="Marage G."/>
            <person name="Marchand G."/>
            <person name="Marquand E."/>
            <person name="Bret-Mestries E."/>
            <person name="Morien E."/>
            <person name="Nambeesan S."/>
            <person name="Nguyen T."/>
            <person name="Pegot-Espagnet P."/>
            <person name="Pouilly N."/>
            <person name="Raftis F."/>
            <person name="Sallet E."/>
            <person name="Schiex T."/>
            <person name="Thomas J."/>
            <person name="Vandecasteele C."/>
            <person name="Vares D."/>
            <person name="Vear F."/>
            <person name="Vautrin S."/>
            <person name="Crespi M."/>
            <person name="Mangin B."/>
            <person name="Burke J.M."/>
            <person name="Salse J."/>
            <person name="Munos S."/>
            <person name="Vincourt P."/>
            <person name="Rieseberg L.H."/>
            <person name="Langlade N.B."/>
        </authorList>
    </citation>
    <scope>NUCLEOTIDE SEQUENCE [LARGE SCALE GENOMIC DNA]</scope>
    <source>
        <strain evidence="3">cv. SF193</strain>
    </source>
</reference>
<sequence>MYLQHNQHNNLTQSVSNNNQHPITIPVLTQHHPNLTNNHHDHLLQQLQPLLPISSFYLPHTPDHQ</sequence>
<proteinExistence type="predicted"/>
<dbReference type="EMBL" id="CM007894">
    <property type="protein sequence ID" value="OTG25218.1"/>
    <property type="molecule type" value="Genomic_DNA"/>
</dbReference>
<evidence type="ECO:0000313" key="3">
    <source>
        <dbReference type="Proteomes" id="UP000215914"/>
    </source>
</evidence>
<accession>A0A251UPF5</accession>
<dbReference type="Proteomes" id="UP000215914">
    <property type="component" value="Chromosome 5"/>
</dbReference>
<dbReference type="AlphaFoldDB" id="A0A251UPF5"/>
<keyword evidence="3" id="KW-1185">Reference proteome</keyword>
<organism evidence="2 3">
    <name type="scientific">Helianthus annuus</name>
    <name type="common">Common sunflower</name>
    <dbReference type="NCBI Taxonomy" id="4232"/>
    <lineage>
        <taxon>Eukaryota</taxon>
        <taxon>Viridiplantae</taxon>
        <taxon>Streptophyta</taxon>
        <taxon>Embryophyta</taxon>
        <taxon>Tracheophyta</taxon>
        <taxon>Spermatophyta</taxon>
        <taxon>Magnoliopsida</taxon>
        <taxon>eudicotyledons</taxon>
        <taxon>Gunneridae</taxon>
        <taxon>Pentapetalae</taxon>
        <taxon>asterids</taxon>
        <taxon>campanulids</taxon>
        <taxon>Asterales</taxon>
        <taxon>Asteraceae</taxon>
        <taxon>Asteroideae</taxon>
        <taxon>Heliantheae alliance</taxon>
        <taxon>Heliantheae</taxon>
        <taxon>Helianthus</taxon>
    </lineage>
</organism>